<dbReference type="Gene3D" id="3.40.50.620">
    <property type="entry name" value="HUPs"/>
    <property type="match status" value="1"/>
</dbReference>
<dbReference type="CDD" id="cd00293">
    <property type="entry name" value="USP-like"/>
    <property type="match status" value="1"/>
</dbReference>
<dbReference type="InterPro" id="IPR006016">
    <property type="entry name" value="UspA"/>
</dbReference>
<sequence>MSTILVGVDGNEPSIHAATRAADLAKALGAELVVVCAFSNTEEVRYGDESHPHKLSASDAARALATQAVEKISASAPDVTITPRAEYGKPGAVLVQLADDLDATLIVVGNKRVQGVARVLGSIATDVARHAPCDVYVAHTY</sequence>
<dbReference type="Pfam" id="PF00582">
    <property type="entry name" value="Usp"/>
    <property type="match status" value="1"/>
</dbReference>
<organism evidence="3 4">
    <name type="scientific">Aeromicrobium senzhongii</name>
    <dbReference type="NCBI Taxonomy" id="2663859"/>
    <lineage>
        <taxon>Bacteria</taxon>
        <taxon>Bacillati</taxon>
        <taxon>Actinomycetota</taxon>
        <taxon>Actinomycetes</taxon>
        <taxon>Propionibacteriales</taxon>
        <taxon>Nocardioidaceae</taxon>
        <taxon>Aeromicrobium</taxon>
    </lineage>
</organism>
<evidence type="ECO:0000256" key="1">
    <source>
        <dbReference type="ARBA" id="ARBA00008791"/>
    </source>
</evidence>
<dbReference type="PANTHER" id="PTHR46268">
    <property type="entry name" value="STRESS RESPONSE PROTEIN NHAX"/>
    <property type="match status" value="1"/>
</dbReference>
<evidence type="ECO:0000313" key="3">
    <source>
        <dbReference type="EMBL" id="MBC9226497.1"/>
    </source>
</evidence>
<dbReference type="Proteomes" id="UP000620591">
    <property type="component" value="Unassembled WGS sequence"/>
</dbReference>
<feature type="domain" description="UspA" evidence="2">
    <location>
        <begin position="2"/>
        <end position="138"/>
    </location>
</feature>
<dbReference type="AlphaFoldDB" id="A0A8I0EWA1"/>
<evidence type="ECO:0000259" key="2">
    <source>
        <dbReference type="Pfam" id="PF00582"/>
    </source>
</evidence>
<comment type="similarity">
    <text evidence="1">Belongs to the universal stress protein A family.</text>
</comment>
<dbReference type="RefSeq" id="WP_187769345.1">
    <property type="nucleotide sequence ID" value="NZ_JACTVM010000002.1"/>
</dbReference>
<dbReference type="InterPro" id="IPR006015">
    <property type="entry name" value="Universal_stress_UspA"/>
</dbReference>
<protein>
    <submittedName>
        <fullName evidence="3">Universal stress protein</fullName>
    </submittedName>
</protein>
<proteinExistence type="inferred from homology"/>
<dbReference type="SUPFAM" id="SSF52402">
    <property type="entry name" value="Adenine nucleotide alpha hydrolases-like"/>
    <property type="match status" value="1"/>
</dbReference>
<dbReference type="PRINTS" id="PR01438">
    <property type="entry name" value="UNVRSLSTRESS"/>
</dbReference>
<comment type="caution">
    <text evidence="3">The sequence shown here is derived from an EMBL/GenBank/DDBJ whole genome shotgun (WGS) entry which is preliminary data.</text>
</comment>
<dbReference type="EMBL" id="JACTVM010000002">
    <property type="protein sequence ID" value="MBC9226497.1"/>
    <property type="molecule type" value="Genomic_DNA"/>
</dbReference>
<gene>
    <name evidence="3" type="ORF">IBG24_09235</name>
</gene>
<reference evidence="3" key="1">
    <citation type="submission" date="2020-09" db="EMBL/GenBank/DDBJ databases">
        <title>Novel species in genus Aeromicrobium.</title>
        <authorList>
            <person name="Zhang G."/>
        </authorList>
    </citation>
    <scope>NUCLEOTIDE SEQUENCE</scope>
    <source>
        <strain evidence="3">Zg-636</strain>
    </source>
</reference>
<dbReference type="PANTHER" id="PTHR46268:SF6">
    <property type="entry name" value="UNIVERSAL STRESS PROTEIN UP12"/>
    <property type="match status" value="1"/>
</dbReference>
<name>A0A8I0EWA1_9ACTN</name>
<dbReference type="InterPro" id="IPR014729">
    <property type="entry name" value="Rossmann-like_a/b/a_fold"/>
</dbReference>
<evidence type="ECO:0000313" key="4">
    <source>
        <dbReference type="Proteomes" id="UP000620591"/>
    </source>
</evidence>
<accession>A0A8I0EWA1</accession>